<dbReference type="InterPro" id="IPR001073">
    <property type="entry name" value="C1q_dom"/>
</dbReference>
<comment type="subcellular location">
    <subcellularLocation>
        <location evidence="1">Cell surface</location>
    </subcellularLocation>
    <subcellularLocation>
        <location evidence="2">Secreted</location>
    </subcellularLocation>
</comment>
<evidence type="ECO:0000256" key="7">
    <source>
        <dbReference type="ARBA" id="ARBA00022737"/>
    </source>
</evidence>
<dbReference type="Pfam" id="PF00386">
    <property type="entry name" value="C1q"/>
    <property type="match status" value="1"/>
</dbReference>
<evidence type="ECO:0000256" key="5">
    <source>
        <dbReference type="ARBA" id="ARBA00022588"/>
    </source>
</evidence>
<feature type="compositionally biased region" description="Low complexity" evidence="15">
    <location>
        <begin position="87"/>
        <end position="127"/>
    </location>
</feature>
<feature type="chain" id="PRO_5029817820" description="Complement C1q subcomponent subunit A" evidence="16">
    <location>
        <begin position="18"/>
        <end position="243"/>
    </location>
</feature>
<evidence type="ECO:0000256" key="3">
    <source>
        <dbReference type="ARBA" id="ARBA00013456"/>
    </source>
</evidence>
<dbReference type="GO" id="GO:0005576">
    <property type="term" value="C:extracellular region"/>
    <property type="evidence" value="ECO:0007669"/>
    <property type="project" value="UniProtKB-SubCell"/>
</dbReference>
<sequence>MRLSLWLATSTLAAVLGSDLPEDGVCRAPNGKDGFPGVPGLDGRPGQKGEVGEPGRSAQRTGIRGPKGDEGDPGLPGSPGNRGYHGPPGLLGLPGQPGPKGAKGNPGNIQQQPRPAFSASRRSPPSRGTTVVFDNIITNQENSYNPQTGEFSCRIPGLYYFAYQVVSTGDLCLSITKNRERVVSFCDHNSRNILQVNSGSSVLNLAMGDLVYVSTDSARGSLIYSGSEADSVFSGFMLFPQSG</sequence>
<keyword evidence="5" id="KW-0399">Innate immunity</keyword>
<dbReference type="GO" id="GO:0009986">
    <property type="term" value="C:cell surface"/>
    <property type="evidence" value="ECO:0007669"/>
    <property type="project" value="UniProtKB-SubCell"/>
</dbReference>
<dbReference type="Proteomes" id="UP000562322">
    <property type="component" value="Unassembled WGS sequence"/>
</dbReference>
<evidence type="ECO:0000256" key="2">
    <source>
        <dbReference type="ARBA" id="ARBA00004613"/>
    </source>
</evidence>
<keyword evidence="10" id="KW-0176">Collagen</keyword>
<evidence type="ECO:0000256" key="13">
    <source>
        <dbReference type="ARBA" id="ARBA00023278"/>
    </source>
</evidence>
<dbReference type="InterPro" id="IPR008983">
    <property type="entry name" value="Tumour_necrosis_fac-like_dom"/>
</dbReference>
<evidence type="ECO:0000313" key="19">
    <source>
        <dbReference type="Proteomes" id="UP000562322"/>
    </source>
</evidence>
<keyword evidence="13" id="KW-0379">Hydroxylation</keyword>
<keyword evidence="11" id="KW-1015">Disulfide bond</keyword>
<name>A0A7L0WDE6_ALELA</name>
<evidence type="ECO:0000256" key="11">
    <source>
        <dbReference type="ARBA" id="ARBA00023157"/>
    </source>
</evidence>
<evidence type="ECO:0000256" key="1">
    <source>
        <dbReference type="ARBA" id="ARBA00004241"/>
    </source>
</evidence>
<dbReference type="Pfam" id="PF01391">
    <property type="entry name" value="Collagen"/>
    <property type="match status" value="1"/>
</dbReference>
<dbReference type="AlphaFoldDB" id="A0A7L0WDE6"/>
<dbReference type="GO" id="GO:0006958">
    <property type="term" value="P:complement activation, classical pathway"/>
    <property type="evidence" value="ECO:0007669"/>
    <property type="project" value="UniProtKB-KW"/>
</dbReference>
<evidence type="ECO:0000256" key="6">
    <source>
        <dbReference type="ARBA" id="ARBA00022729"/>
    </source>
</evidence>
<proteinExistence type="predicted"/>
<evidence type="ECO:0000256" key="4">
    <source>
        <dbReference type="ARBA" id="ARBA00022525"/>
    </source>
</evidence>
<gene>
    <name evidence="18" type="primary">C1qa</name>
    <name evidence="18" type="ORF">ALELAT_R08847</name>
</gene>
<dbReference type="FunFam" id="2.60.120.40:FF:000001">
    <property type="entry name" value="Complement C1q B chain"/>
    <property type="match status" value="1"/>
</dbReference>
<dbReference type="PANTHER" id="PTHR15427:SF26">
    <property type="entry name" value="COMPLEMENT C1Q SUBCOMPONENT SUBUNIT A"/>
    <property type="match status" value="1"/>
</dbReference>
<dbReference type="InterPro" id="IPR050392">
    <property type="entry name" value="Collagen/C1q_domain"/>
</dbReference>
<keyword evidence="6 16" id="KW-0732">Signal</keyword>
<keyword evidence="12" id="KW-0325">Glycoprotein</keyword>
<evidence type="ECO:0000256" key="14">
    <source>
        <dbReference type="ARBA" id="ARBA00093497"/>
    </source>
</evidence>
<dbReference type="PANTHER" id="PTHR15427">
    <property type="entry name" value="EMILIN ELASTIN MICROFIBRIL INTERFACE-LOCATED PROTEIN ELASTIN MICROFIBRIL INTERFACER"/>
    <property type="match status" value="1"/>
</dbReference>
<comment type="subunit">
    <text evidence="14">Core component of the complement C1 complex, a calcium-dependent complex composed of 1 molecule of the C1Q subcomplex, 2 molecules of C1R and 2 molecules of C1S. The C1Q subcomplex is composed 18 subunits: 3 chains of C1QA, C1QB, and C1QC trimerize to form 6 collagen-like triple helices connected to six globular ligand-recognition modules (C1q domain). Interacts with CR1 (via Sushi 24 and Sushi 25 domains). Interacts (via C-terminus) with CD33; this interaction activates CD33 inhibitory motifs.</text>
</comment>
<feature type="region of interest" description="Disordered" evidence="15">
    <location>
        <begin position="20"/>
        <end position="129"/>
    </location>
</feature>
<evidence type="ECO:0000256" key="16">
    <source>
        <dbReference type="SAM" id="SignalP"/>
    </source>
</evidence>
<keyword evidence="19" id="KW-1185">Reference proteome</keyword>
<dbReference type="Gene3D" id="2.60.120.40">
    <property type="match status" value="1"/>
</dbReference>
<dbReference type="OrthoDB" id="6343173at2759"/>
<dbReference type="SUPFAM" id="SSF49842">
    <property type="entry name" value="TNF-like"/>
    <property type="match status" value="1"/>
</dbReference>
<evidence type="ECO:0000259" key="17">
    <source>
        <dbReference type="PROSITE" id="PS50871"/>
    </source>
</evidence>
<evidence type="ECO:0000256" key="12">
    <source>
        <dbReference type="ARBA" id="ARBA00023180"/>
    </source>
</evidence>
<keyword evidence="9" id="KW-0180">Complement pathway</keyword>
<keyword evidence="8" id="KW-0391">Immunity</keyword>
<dbReference type="PRINTS" id="PR00007">
    <property type="entry name" value="COMPLEMNTC1Q"/>
</dbReference>
<accession>A0A7L0WDE6</accession>
<dbReference type="SMART" id="SM00110">
    <property type="entry name" value="C1Q"/>
    <property type="match status" value="1"/>
</dbReference>
<reference evidence="18 19" key="1">
    <citation type="submission" date="2019-09" db="EMBL/GenBank/DDBJ databases">
        <title>Bird 10,000 Genomes (B10K) Project - Family phase.</title>
        <authorList>
            <person name="Zhang G."/>
        </authorList>
    </citation>
    <scope>NUCLEOTIDE SEQUENCE [LARGE SCALE GENOMIC DNA]</scope>
    <source>
        <strain evidence="18">B10K-DU-001-39</strain>
        <tissue evidence="18">Muscle</tissue>
    </source>
</reference>
<evidence type="ECO:0000256" key="8">
    <source>
        <dbReference type="ARBA" id="ARBA00022859"/>
    </source>
</evidence>
<feature type="signal peptide" evidence="16">
    <location>
        <begin position="1"/>
        <end position="17"/>
    </location>
</feature>
<feature type="non-terminal residue" evidence="18">
    <location>
        <position position="1"/>
    </location>
</feature>
<dbReference type="InterPro" id="IPR008160">
    <property type="entry name" value="Collagen"/>
</dbReference>
<evidence type="ECO:0000256" key="10">
    <source>
        <dbReference type="ARBA" id="ARBA00023119"/>
    </source>
</evidence>
<organism evidence="18 19">
    <name type="scientific">Alectura lathami</name>
    <name type="common">Australian brush turkey</name>
    <dbReference type="NCBI Taxonomy" id="81907"/>
    <lineage>
        <taxon>Eukaryota</taxon>
        <taxon>Metazoa</taxon>
        <taxon>Chordata</taxon>
        <taxon>Craniata</taxon>
        <taxon>Vertebrata</taxon>
        <taxon>Euteleostomi</taxon>
        <taxon>Archelosauria</taxon>
        <taxon>Archosauria</taxon>
        <taxon>Dinosauria</taxon>
        <taxon>Saurischia</taxon>
        <taxon>Theropoda</taxon>
        <taxon>Coelurosauria</taxon>
        <taxon>Aves</taxon>
        <taxon>Neognathae</taxon>
        <taxon>Galloanserae</taxon>
        <taxon>Galliformes</taxon>
        <taxon>Megapodiidae</taxon>
        <taxon>Alectura</taxon>
    </lineage>
</organism>
<protein>
    <recommendedName>
        <fullName evidence="3">Complement C1q subcomponent subunit A</fullName>
    </recommendedName>
</protein>
<keyword evidence="7" id="KW-0677">Repeat</keyword>
<dbReference type="GO" id="GO:0005581">
    <property type="term" value="C:collagen trimer"/>
    <property type="evidence" value="ECO:0007669"/>
    <property type="project" value="UniProtKB-KW"/>
</dbReference>
<feature type="non-terminal residue" evidence="18">
    <location>
        <position position="243"/>
    </location>
</feature>
<evidence type="ECO:0000313" key="18">
    <source>
        <dbReference type="EMBL" id="NXL89555.1"/>
    </source>
</evidence>
<keyword evidence="4" id="KW-0964">Secreted</keyword>
<feature type="domain" description="C1q" evidence="17">
    <location>
        <begin position="110"/>
        <end position="243"/>
    </location>
</feature>
<dbReference type="PROSITE" id="PS50871">
    <property type="entry name" value="C1Q"/>
    <property type="match status" value="1"/>
</dbReference>
<dbReference type="GO" id="GO:0045087">
    <property type="term" value="P:innate immune response"/>
    <property type="evidence" value="ECO:0007669"/>
    <property type="project" value="UniProtKB-KW"/>
</dbReference>
<evidence type="ECO:0000256" key="9">
    <source>
        <dbReference type="ARBA" id="ARBA00022875"/>
    </source>
</evidence>
<dbReference type="EMBL" id="VXAV01006202">
    <property type="protein sequence ID" value="NXL89555.1"/>
    <property type="molecule type" value="Genomic_DNA"/>
</dbReference>
<comment type="caution">
    <text evidence="18">The sequence shown here is derived from an EMBL/GenBank/DDBJ whole genome shotgun (WGS) entry which is preliminary data.</text>
</comment>
<evidence type="ECO:0000256" key="15">
    <source>
        <dbReference type="SAM" id="MobiDB-lite"/>
    </source>
</evidence>